<dbReference type="PANTHER" id="PTHR10829:SF25">
    <property type="entry name" value="DREBRIN-LIKE PROTEIN"/>
    <property type="match status" value="1"/>
</dbReference>
<sequence>MVEVEIVEKEKFQEIMSKIRNENEKTNWICLTYEGPKSKKLIIAGSGEGGVDELKTLFKDTGIYFAFARDFDKIDDSICVKFAFIEFIGDKSPRLQKAGVGMQLSSIQDQFGQFHITHMCSDLEDVSAEIILAKMKNASGSASHVL</sequence>
<dbReference type="SUPFAM" id="SSF55753">
    <property type="entry name" value="Actin depolymerizing proteins"/>
    <property type="match status" value="1"/>
</dbReference>
<evidence type="ECO:0000313" key="3">
    <source>
        <dbReference type="Proteomes" id="UP001628156"/>
    </source>
</evidence>
<dbReference type="EMBL" id="BAAFRS010000378">
    <property type="protein sequence ID" value="GAB1228134.1"/>
    <property type="molecule type" value="Genomic_DNA"/>
</dbReference>
<evidence type="ECO:0000313" key="2">
    <source>
        <dbReference type="EMBL" id="GAB1228134.1"/>
    </source>
</evidence>
<comment type="caution">
    <text evidence="2">The sequence shown here is derived from an EMBL/GenBank/DDBJ whole genome shotgun (WGS) entry which is preliminary data.</text>
</comment>
<accession>A0ABQ0DZ45</accession>
<dbReference type="Gene3D" id="3.40.20.10">
    <property type="entry name" value="Severin"/>
    <property type="match status" value="1"/>
</dbReference>
<dbReference type="Pfam" id="PF00241">
    <property type="entry name" value="Cofilin_ADF"/>
    <property type="match status" value="1"/>
</dbReference>
<dbReference type="CDD" id="cd11282">
    <property type="entry name" value="ADF_coactosin_like"/>
    <property type="match status" value="1"/>
</dbReference>
<proteinExistence type="predicted"/>
<feature type="domain" description="ADF-H" evidence="1">
    <location>
        <begin position="3"/>
        <end position="136"/>
    </location>
</feature>
<protein>
    <recommendedName>
        <fullName evidence="1">ADF-H domain-containing protein</fullName>
    </recommendedName>
</protein>
<gene>
    <name evidence="2" type="ORF">ENUP19_0378G0014</name>
</gene>
<dbReference type="InterPro" id="IPR002108">
    <property type="entry name" value="ADF-H"/>
</dbReference>
<dbReference type="InterPro" id="IPR029006">
    <property type="entry name" value="ADF-H/Gelsolin-like_dom_sf"/>
</dbReference>
<name>A0ABQ0DZ45_9EUKA</name>
<keyword evidence="3" id="KW-1185">Reference proteome</keyword>
<dbReference type="PROSITE" id="PS51263">
    <property type="entry name" value="ADF_H"/>
    <property type="match status" value="1"/>
</dbReference>
<dbReference type="Proteomes" id="UP001628156">
    <property type="component" value="Unassembled WGS sequence"/>
</dbReference>
<reference evidence="2 3" key="1">
    <citation type="journal article" date="2019" name="PLoS Negl. Trop. Dis.">
        <title>Whole genome sequencing of Entamoeba nuttalli reveals mammalian host-related molecular signatures and a novel octapeptide-repeat surface protein.</title>
        <authorList>
            <person name="Tanaka M."/>
            <person name="Makiuchi T."/>
            <person name="Komiyama T."/>
            <person name="Shiina T."/>
            <person name="Osaki K."/>
            <person name="Tachibana H."/>
        </authorList>
    </citation>
    <scope>NUCLEOTIDE SEQUENCE [LARGE SCALE GENOMIC DNA]</scope>
    <source>
        <strain evidence="2 3">P19-061405</strain>
    </source>
</reference>
<evidence type="ECO:0000259" key="1">
    <source>
        <dbReference type="PROSITE" id="PS51263"/>
    </source>
</evidence>
<organism evidence="2 3">
    <name type="scientific">Entamoeba nuttalli</name>
    <dbReference type="NCBI Taxonomy" id="412467"/>
    <lineage>
        <taxon>Eukaryota</taxon>
        <taxon>Amoebozoa</taxon>
        <taxon>Evosea</taxon>
        <taxon>Archamoebae</taxon>
        <taxon>Mastigamoebida</taxon>
        <taxon>Entamoebidae</taxon>
        <taxon>Entamoeba</taxon>
    </lineage>
</organism>
<dbReference type="PANTHER" id="PTHR10829">
    <property type="entry name" value="CORTACTIN AND DREBRIN"/>
    <property type="match status" value="1"/>
</dbReference>